<feature type="domain" description="Barstar (barnase inhibitor)" evidence="3">
    <location>
        <begin position="293"/>
        <end position="357"/>
    </location>
</feature>
<evidence type="ECO:0000259" key="3">
    <source>
        <dbReference type="Pfam" id="PF01337"/>
    </source>
</evidence>
<dbReference type="Gene3D" id="3.30.370.10">
    <property type="entry name" value="Barstar-like"/>
    <property type="match status" value="1"/>
</dbReference>
<dbReference type="RefSeq" id="WP_223093473.1">
    <property type="nucleotide sequence ID" value="NZ_CP061913.1"/>
</dbReference>
<dbReference type="InterPro" id="IPR000468">
    <property type="entry name" value="Barstar"/>
</dbReference>
<evidence type="ECO:0000313" key="5">
    <source>
        <dbReference type="Proteomes" id="UP001589608"/>
    </source>
</evidence>
<dbReference type="Pfam" id="PF01337">
    <property type="entry name" value="Barstar"/>
    <property type="match status" value="1"/>
</dbReference>
<dbReference type="EMBL" id="JBHMCA010000070">
    <property type="protein sequence ID" value="MFB9449920.1"/>
    <property type="molecule type" value="Genomic_DNA"/>
</dbReference>
<feature type="region of interest" description="Disordered" evidence="2">
    <location>
        <begin position="109"/>
        <end position="130"/>
    </location>
</feature>
<comment type="caution">
    <text evidence="4">The sequence shown here is derived from an EMBL/GenBank/DDBJ whole genome shotgun (WGS) entry which is preliminary data.</text>
</comment>
<protein>
    <submittedName>
        <fullName evidence="4">Barstar family protein</fullName>
    </submittedName>
</protein>
<dbReference type="SUPFAM" id="SSF52038">
    <property type="entry name" value="Barstar-related"/>
    <property type="match status" value="1"/>
</dbReference>
<sequence>MRWRLVDAEEALVADCTAVDGLFTGPAPAPAVERYTLLGVVPAGPLVAAAPGTWLGNMYVEDATDNPMSAPLLVDLTVLGVLPSTLAPGLLDIDLEGRLHPADRAIAERRPGPGGFRLTGVRPGEARQSGDTGLVGADVVGLLRLGRCIDVGGVFRERPAPPPADVVLRGCRPGPVLAAAVRAQAEGRFRETAIIAELYSSGPRGLAPTRVQLDGRVARARPAGGAAFDVTLVDALEEPLPAGAEAIWALWQDGGPRAANLWAGHGRDLRDAWCAAAMSHHRHRGPDRSGGAIELDGRHVTDVEGFCCAIGEAVNGPGGYFGADLDGLRDCLAGGFGARPPFRLVWRDAAVARERLAGGYDRRRWDAGVTFDTLTALLEEHGVILELR</sequence>
<proteinExistence type="inferred from homology"/>
<comment type="similarity">
    <text evidence="1">Belongs to the barstar family.</text>
</comment>
<gene>
    <name evidence="4" type="ORF">ACFFTR_43170</name>
</gene>
<reference evidence="4 5" key="1">
    <citation type="submission" date="2024-09" db="EMBL/GenBank/DDBJ databases">
        <authorList>
            <person name="Sun Q."/>
            <person name="Mori K."/>
        </authorList>
    </citation>
    <scope>NUCLEOTIDE SEQUENCE [LARGE SCALE GENOMIC DNA]</scope>
    <source>
        <strain evidence="4 5">JCM 3307</strain>
    </source>
</reference>
<evidence type="ECO:0000313" key="4">
    <source>
        <dbReference type="EMBL" id="MFB9449920.1"/>
    </source>
</evidence>
<keyword evidence="5" id="KW-1185">Reference proteome</keyword>
<evidence type="ECO:0000256" key="1">
    <source>
        <dbReference type="ARBA" id="ARBA00006845"/>
    </source>
</evidence>
<name>A0ABV5MM44_9ACTN</name>
<evidence type="ECO:0000256" key="2">
    <source>
        <dbReference type="SAM" id="MobiDB-lite"/>
    </source>
</evidence>
<organism evidence="4 5">
    <name type="scientific">Dactylosporangium vinaceum</name>
    <dbReference type="NCBI Taxonomy" id="53362"/>
    <lineage>
        <taxon>Bacteria</taxon>
        <taxon>Bacillati</taxon>
        <taxon>Actinomycetota</taxon>
        <taxon>Actinomycetes</taxon>
        <taxon>Micromonosporales</taxon>
        <taxon>Micromonosporaceae</taxon>
        <taxon>Dactylosporangium</taxon>
    </lineage>
</organism>
<dbReference type="Proteomes" id="UP001589608">
    <property type="component" value="Unassembled WGS sequence"/>
</dbReference>
<dbReference type="InterPro" id="IPR035905">
    <property type="entry name" value="Barstar-like_sf"/>
</dbReference>
<accession>A0ABV5MM44</accession>